<evidence type="ECO:0000256" key="1">
    <source>
        <dbReference type="PIRNR" id="PIRNR006221"/>
    </source>
</evidence>
<name>A0ABV6LS37_9BACI</name>
<dbReference type="PIRSF" id="PIRSF006221">
    <property type="entry name" value="Ketosamine-3-kinase"/>
    <property type="match status" value="1"/>
</dbReference>
<dbReference type="EMBL" id="JBHLTP010000013">
    <property type="protein sequence ID" value="MFC0525154.1"/>
    <property type="molecule type" value="Genomic_DNA"/>
</dbReference>
<gene>
    <name evidence="2" type="ORF">ACFFGV_16355</name>
</gene>
<evidence type="ECO:0000313" key="3">
    <source>
        <dbReference type="Proteomes" id="UP001589836"/>
    </source>
</evidence>
<dbReference type="RefSeq" id="WP_377350052.1">
    <property type="nucleotide sequence ID" value="NZ_JBHLTP010000013.1"/>
</dbReference>
<proteinExistence type="inferred from homology"/>
<comment type="caution">
    <text evidence="2">The sequence shown here is derived from an EMBL/GenBank/DDBJ whole genome shotgun (WGS) entry which is preliminary data.</text>
</comment>
<keyword evidence="1" id="KW-0808">Transferase</keyword>
<dbReference type="Gene3D" id="3.90.1200.10">
    <property type="match status" value="1"/>
</dbReference>
<keyword evidence="1 2" id="KW-0418">Kinase</keyword>
<dbReference type="Proteomes" id="UP001589836">
    <property type="component" value="Unassembled WGS sequence"/>
</dbReference>
<sequence>MKKEIQHALEYIGDTTNVDVLKQVGGGDINQAYYVRTKEQGYFVKGNQKVSSHFFRVEAKGLSLIRKSNTVRVPEVFYYDEPEENGTGVLVLEWLEGTKQKDTLQQLGTQLAAMHNQDGKAHGFEEDTFIGSLPQPNGWYESWVDYYHDSRLVSQFNLAAERDLLPSNRKQRLKKVMERLPDWLEHQPKPSLLHGDLWGGNWMAGPNGEPVLIDPSIFYGDHAFEIAFTELFGGYSIEFYEAYKEQLPLPEHYEDIKELYQLYYLLAHLNLFGEMYGGSVDRILKRYVG</sequence>
<organism evidence="2 3">
    <name type="scientific">Pontibacillus salicampi</name>
    <dbReference type="NCBI Taxonomy" id="1449801"/>
    <lineage>
        <taxon>Bacteria</taxon>
        <taxon>Bacillati</taxon>
        <taxon>Bacillota</taxon>
        <taxon>Bacilli</taxon>
        <taxon>Bacillales</taxon>
        <taxon>Bacillaceae</taxon>
        <taxon>Pontibacillus</taxon>
    </lineage>
</organism>
<keyword evidence="3" id="KW-1185">Reference proteome</keyword>
<accession>A0ABV6LS37</accession>
<dbReference type="Pfam" id="PF03881">
    <property type="entry name" value="Fructosamin_kin"/>
    <property type="match status" value="1"/>
</dbReference>
<dbReference type="Gene3D" id="3.30.200.20">
    <property type="entry name" value="Phosphorylase Kinase, domain 1"/>
    <property type="match status" value="1"/>
</dbReference>
<evidence type="ECO:0000313" key="2">
    <source>
        <dbReference type="EMBL" id="MFC0525154.1"/>
    </source>
</evidence>
<dbReference type="SUPFAM" id="SSF56112">
    <property type="entry name" value="Protein kinase-like (PK-like)"/>
    <property type="match status" value="1"/>
</dbReference>
<dbReference type="GO" id="GO:0016301">
    <property type="term" value="F:kinase activity"/>
    <property type="evidence" value="ECO:0007669"/>
    <property type="project" value="UniProtKB-KW"/>
</dbReference>
<dbReference type="InterPro" id="IPR011009">
    <property type="entry name" value="Kinase-like_dom_sf"/>
</dbReference>
<reference evidence="2 3" key="1">
    <citation type="submission" date="2024-09" db="EMBL/GenBank/DDBJ databases">
        <authorList>
            <person name="Sun Q."/>
            <person name="Mori K."/>
        </authorList>
    </citation>
    <scope>NUCLEOTIDE SEQUENCE [LARGE SCALE GENOMIC DNA]</scope>
    <source>
        <strain evidence="2 3">NCAIM B.02529</strain>
    </source>
</reference>
<comment type="similarity">
    <text evidence="1">Belongs to the fructosamine kinase family.</text>
</comment>
<dbReference type="PANTHER" id="PTHR12149:SF8">
    <property type="entry name" value="PROTEIN-RIBULOSAMINE 3-KINASE"/>
    <property type="match status" value="1"/>
</dbReference>
<dbReference type="InterPro" id="IPR016477">
    <property type="entry name" value="Fructo-/Ketosamine-3-kinase"/>
</dbReference>
<protein>
    <submittedName>
        <fullName evidence="2">Fructosamine kinase family protein</fullName>
    </submittedName>
</protein>
<dbReference type="PANTHER" id="PTHR12149">
    <property type="entry name" value="FRUCTOSAMINE 3 KINASE-RELATED PROTEIN"/>
    <property type="match status" value="1"/>
</dbReference>